<proteinExistence type="predicted"/>
<dbReference type="InterPro" id="IPR050789">
    <property type="entry name" value="Diverse_Enzym_Activities"/>
</dbReference>
<accession>A0A411YF79</accession>
<dbReference type="Gene3D" id="3.40.710.10">
    <property type="entry name" value="DD-peptidase/beta-lactamase superfamily"/>
    <property type="match status" value="1"/>
</dbReference>
<dbReference type="GO" id="GO:0016787">
    <property type="term" value="F:hydrolase activity"/>
    <property type="evidence" value="ECO:0007669"/>
    <property type="project" value="UniProtKB-KW"/>
</dbReference>
<evidence type="ECO:0000313" key="5">
    <source>
        <dbReference type="Proteomes" id="UP000291469"/>
    </source>
</evidence>
<protein>
    <submittedName>
        <fullName evidence="4">Class A beta-lactamase-related serine hydrolase</fullName>
    </submittedName>
</protein>
<gene>
    <name evidence="4" type="ORF">ER308_09550</name>
</gene>
<keyword evidence="2" id="KW-0732">Signal</keyword>
<dbReference type="PANTHER" id="PTHR43283:SF3">
    <property type="entry name" value="BETA-LACTAMASE FAMILY PROTEIN (AFU_ORTHOLOGUE AFUA_5G07500)"/>
    <property type="match status" value="1"/>
</dbReference>
<dbReference type="PANTHER" id="PTHR43283">
    <property type="entry name" value="BETA-LACTAMASE-RELATED"/>
    <property type="match status" value="1"/>
</dbReference>
<dbReference type="EMBL" id="CP036402">
    <property type="protein sequence ID" value="QBI19772.1"/>
    <property type="molecule type" value="Genomic_DNA"/>
</dbReference>
<name>A0A411YF79_9ACTN</name>
<feature type="chain" id="PRO_5019439835" evidence="2">
    <location>
        <begin position="44"/>
        <end position="290"/>
    </location>
</feature>
<evidence type="ECO:0000259" key="3">
    <source>
        <dbReference type="Pfam" id="PF00144"/>
    </source>
</evidence>
<organism evidence="4 5">
    <name type="scientific">Egibacter rhizosphaerae</name>
    <dbReference type="NCBI Taxonomy" id="1670831"/>
    <lineage>
        <taxon>Bacteria</taxon>
        <taxon>Bacillati</taxon>
        <taxon>Actinomycetota</taxon>
        <taxon>Nitriliruptoria</taxon>
        <taxon>Egibacterales</taxon>
        <taxon>Egibacteraceae</taxon>
        <taxon>Egibacter</taxon>
    </lineage>
</organism>
<keyword evidence="4" id="KW-0378">Hydrolase</keyword>
<reference evidence="4 5" key="1">
    <citation type="submission" date="2019-01" db="EMBL/GenBank/DDBJ databases">
        <title>Egibacter rhizosphaerae EGI 80759T.</title>
        <authorList>
            <person name="Chen D.-D."/>
            <person name="Tian Y."/>
            <person name="Jiao J.-Y."/>
            <person name="Zhang X.-T."/>
            <person name="Zhang Y.-G."/>
            <person name="Zhang Y."/>
            <person name="Xiao M."/>
            <person name="Shu W.-S."/>
            <person name="Li W.-J."/>
        </authorList>
    </citation>
    <scope>NUCLEOTIDE SEQUENCE [LARGE SCALE GENOMIC DNA]</scope>
    <source>
        <strain evidence="4 5">EGI 80759</strain>
    </source>
</reference>
<dbReference type="KEGG" id="erz:ER308_09550"/>
<evidence type="ECO:0000256" key="2">
    <source>
        <dbReference type="SAM" id="SignalP"/>
    </source>
</evidence>
<dbReference type="OrthoDB" id="4281716at2"/>
<feature type="domain" description="Beta-lactamase-related" evidence="3">
    <location>
        <begin position="76"/>
        <end position="270"/>
    </location>
</feature>
<dbReference type="Pfam" id="PF00144">
    <property type="entry name" value="Beta-lactamase"/>
    <property type="match status" value="1"/>
</dbReference>
<dbReference type="Proteomes" id="UP000291469">
    <property type="component" value="Chromosome"/>
</dbReference>
<feature type="signal peptide" evidence="2">
    <location>
        <begin position="1"/>
        <end position="43"/>
    </location>
</feature>
<sequence length="290" mass="29529">MVVAPPTPTSPIARPAWAAARFGAALAVSVVAFAGLLAGAAGAAGASGAAAAQAAGDGASAAGEVDPATLAERVAQRIEPDLGEHVAGASVAVVAQDELVLAEGYGDADTDAGVPVTADEPAFQVGSTSKPVTWTAVMQGVEDGALDLDVDVATYLEDSAVEIDETFDEPITLRHLATHTAGFDDPANPGAVDDADELVELEQALAEAAPERVRPPGETVAYSNYGTALAGHVVAEAYDTTFEAYVQDEVLGPLDMDRTTFEQPVPDEDPSRLAAPHEGFGDDLAPIERS</sequence>
<evidence type="ECO:0000256" key="1">
    <source>
        <dbReference type="SAM" id="MobiDB-lite"/>
    </source>
</evidence>
<dbReference type="AlphaFoldDB" id="A0A411YF79"/>
<evidence type="ECO:0000313" key="4">
    <source>
        <dbReference type="EMBL" id="QBI19772.1"/>
    </source>
</evidence>
<dbReference type="InterPro" id="IPR001466">
    <property type="entry name" value="Beta-lactam-related"/>
</dbReference>
<dbReference type="InterPro" id="IPR012338">
    <property type="entry name" value="Beta-lactam/transpept-like"/>
</dbReference>
<dbReference type="SUPFAM" id="SSF56601">
    <property type="entry name" value="beta-lactamase/transpeptidase-like"/>
    <property type="match status" value="1"/>
</dbReference>
<keyword evidence="5" id="KW-1185">Reference proteome</keyword>
<feature type="region of interest" description="Disordered" evidence="1">
    <location>
        <begin position="257"/>
        <end position="290"/>
    </location>
</feature>